<dbReference type="Gene3D" id="3.90.640.10">
    <property type="entry name" value="Actin, Chain A, domain 4"/>
    <property type="match status" value="1"/>
</dbReference>
<dbReference type="FunFam" id="3.30.420.40:FF:000767">
    <property type="entry name" value="Heat shock protein 70 (HSP70)-4, putative"/>
    <property type="match status" value="1"/>
</dbReference>
<evidence type="ECO:0000256" key="2">
    <source>
        <dbReference type="ARBA" id="ARBA00022741"/>
    </source>
</evidence>
<protein>
    <submittedName>
        <fullName evidence="4">Uncharacterized protein</fullName>
    </submittedName>
</protein>
<dbReference type="SUPFAM" id="SSF53067">
    <property type="entry name" value="Actin-like ATPase domain"/>
    <property type="match status" value="1"/>
</dbReference>
<evidence type="ECO:0000313" key="4">
    <source>
        <dbReference type="Ensembl" id="ENSDCDP00010052198.1"/>
    </source>
</evidence>
<evidence type="ECO:0000313" key="5">
    <source>
        <dbReference type="Proteomes" id="UP000694580"/>
    </source>
</evidence>
<dbReference type="GeneTree" id="ENSGT00940000159635"/>
<dbReference type="InterPro" id="IPR018181">
    <property type="entry name" value="Heat_shock_70_CS"/>
</dbReference>
<dbReference type="Gene3D" id="3.30.420.40">
    <property type="match status" value="4"/>
</dbReference>
<dbReference type="InterPro" id="IPR043129">
    <property type="entry name" value="ATPase_NBD"/>
</dbReference>
<accession>A0AAY4E3I9</accession>
<organism evidence="4 5">
    <name type="scientific">Denticeps clupeoides</name>
    <name type="common">denticle herring</name>
    <dbReference type="NCBI Taxonomy" id="299321"/>
    <lineage>
        <taxon>Eukaryota</taxon>
        <taxon>Metazoa</taxon>
        <taxon>Chordata</taxon>
        <taxon>Craniata</taxon>
        <taxon>Vertebrata</taxon>
        <taxon>Euteleostomi</taxon>
        <taxon>Actinopterygii</taxon>
        <taxon>Neopterygii</taxon>
        <taxon>Teleostei</taxon>
        <taxon>Clupei</taxon>
        <taxon>Clupeiformes</taxon>
        <taxon>Denticipitoidei</taxon>
        <taxon>Denticipitidae</taxon>
        <taxon>Denticeps</taxon>
    </lineage>
</organism>
<dbReference type="PANTHER" id="PTHR45639:SF2">
    <property type="entry name" value="HEAT SHOCK PROTEIN 105 KDA"/>
    <property type="match status" value="1"/>
</dbReference>
<dbReference type="GO" id="GO:0005634">
    <property type="term" value="C:nucleus"/>
    <property type="evidence" value="ECO:0007669"/>
    <property type="project" value="TreeGrafter"/>
</dbReference>
<reference evidence="4 5" key="1">
    <citation type="submission" date="2020-06" db="EMBL/GenBank/DDBJ databases">
        <authorList>
            <consortium name="Wellcome Sanger Institute Data Sharing"/>
        </authorList>
    </citation>
    <scope>NUCLEOTIDE SEQUENCE [LARGE SCALE GENOMIC DNA]</scope>
</reference>
<dbReference type="Proteomes" id="UP000694580">
    <property type="component" value="Chromosome 19"/>
</dbReference>
<dbReference type="Ensembl" id="ENSDCDT00010062680.1">
    <property type="protein sequence ID" value="ENSDCDP00010052198.1"/>
    <property type="gene ID" value="ENSDCDG00010030568.1"/>
</dbReference>
<name>A0AAY4E3I9_9TELE</name>
<evidence type="ECO:0000256" key="1">
    <source>
        <dbReference type="ARBA" id="ARBA00007381"/>
    </source>
</evidence>
<dbReference type="GO" id="GO:0005524">
    <property type="term" value="F:ATP binding"/>
    <property type="evidence" value="ECO:0007669"/>
    <property type="project" value="UniProtKB-KW"/>
</dbReference>
<dbReference type="AlphaFoldDB" id="A0AAY4E3I9"/>
<dbReference type="InterPro" id="IPR013126">
    <property type="entry name" value="Hsp_70_fam"/>
</dbReference>
<sequence>MCRQQFSTERVTSMILAKMRETAEASLWGKKFTECVISVKRRSVLSAAKIAGLKYLPALEEKPWLVVFVDMGHSALQVSVCAFDKGKLKVLSTSFDPCLGDRDLDERLVEHYRVNLKSKYNPDVNSQGRAFIEESETPVSLLLLPMPVSDIHAAEIVGAASLIPAVKAQISKFFQKDVSTTLNADEAEARGCALQVSLINSFPSAMSALSQSRSPGATKNVKTNRKLQLPAWKTLLCLILEDFVKF</sequence>
<dbReference type="PANTHER" id="PTHR45639">
    <property type="entry name" value="HSC70CB, ISOFORM G-RELATED"/>
    <property type="match status" value="1"/>
</dbReference>
<keyword evidence="3" id="KW-0067">ATP-binding</keyword>
<comment type="similarity">
    <text evidence="1">Belongs to the heat shock protein 70 family.</text>
</comment>
<dbReference type="Pfam" id="PF00012">
    <property type="entry name" value="HSP70"/>
    <property type="match status" value="2"/>
</dbReference>
<keyword evidence="5" id="KW-1185">Reference proteome</keyword>
<dbReference type="GO" id="GO:0005829">
    <property type="term" value="C:cytosol"/>
    <property type="evidence" value="ECO:0007669"/>
    <property type="project" value="TreeGrafter"/>
</dbReference>
<evidence type="ECO:0000256" key="3">
    <source>
        <dbReference type="ARBA" id="ARBA00022840"/>
    </source>
</evidence>
<reference evidence="4" key="2">
    <citation type="submission" date="2025-08" db="UniProtKB">
        <authorList>
            <consortium name="Ensembl"/>
        </authorList>
    </citation>
    <scope>IDENTIFICATION</scope>
</reference>
<reference evidence="4" key="3">
    <citation type="submission" date="2025-09" db="UniProtKB">
        <authorList>
            <consortium name="Ensembl"/>
        </authorList>
    </citation>
    <scope>IDENTIFICATION</scope>
</reference>
<keyword evidence="2" id="KW-0547">Nucleotide-binding</keyword>
<dbReference type="GO" id="GO:0140662">
    <property type="term" value="F:ATP-dependent protein folding chaperone"/>
    <property type="evidence" value="ECO:0007669"/>
    <property type="project" value="InterPro"/>
</dbReference>
<dbReference type="PROSITE" id="PS00329">
    <property type="entry name" value="HSP70_2"/>
    <property type="match status" value="1"/>
</dbReference>
<proteinExistence type="inferred from homology"/>